<name>A0A7E4VN44_PANRE</name>
<reference evidence="3" key="2">
    <citation type="submission" date="2020-10" db="UniProtKB">
        <authorList>
            <consortium name="WormBaseParasite"/>
        </authorList>
    </citation>
    <scope>IDENTIFICATION</scope>
</reference>
<dbReference type="Pfam" id="PF10318">
    <property type="entry name" value="7TM_GPCR_Srh"/>
    <property type="match status" value="1"/>
</dbReference>
<evidence type="ECO:0000313" key="3">
    <source>
        <dbReference type="WBParaSite" id="Pan_g22172.t1"/>
    </source>
</evidence>
<sequence>MFDFISTYPNSTFVFTDFIPGKNLLMAANPKSSAWYFIIGYVTLAIIYTQTTSYGMFIIAMRMLRKYASSFSKQTLQMQRQFLWLLIIQVRDHAIGLSCDSDAHARLSDHLPIANAEVATGDKHDLDWVLFEC</sequence>
<dbReference type="AlphaFoldDB" id="A0A7E4VN44"/>
<dbReference type="InterPro" id="IPR019422">
    <property type="entry name" value="7TM_GPCR_serpentine_rcpt_Srh"/>
</dbReference>
<keyword evidence="1" id="KW-0812">Transmembrane</keyword>
<reference evidence="2" key="1">
    <citation type="journal article" date="2013" name="Genetics">
        <title>The draft genome and transcriptome of Panagrellus redivivus are shaped by the harsh demands of a free-living lifestyle.</title>
        <authorList>
            <person name="Srinivasan J."/>
            <person name="Dillman A.R."/>
            <person name="Macchietto M.G."/>
            <person name="Heikkinen L."/>
            <person name="Lakso M."/>
            <person name="Fracchia K.M."/>
            <person name="Antoshechkin I."/>
            <person name="Mortazavi A."/>
            <person name="Wong G."/>
            <person name="Sternberg P.W."/>
        </authorList>
    </citation>
    <scope>NUCLEOTIDE SEQUENCE [LARGE SCALE GENOMIC DNA]</scope>
    <source>
        <strain evidence="2">MT8872</strain>
    </source>
</reference>
<dbReference type="WBParaSite" id="Pan_g22172.t1">
    <property type="protein sequence ID" value="Pan_g22172.t1"/>
    <property type="gene ID" value="Pan_g22172"/>
</dbReference>
<evidence type="ECO:0000313" key="2">
    <source>
        <dbReference type="Proteomes" id="UP000492821"/>
    </source>
</evidence>
<dbReference type="Proteomes" id="UP000492821">
    <property type="component" value="Unassembled WGS sequence"/>
</dbReference>
<protein>
    <submittedName>
        <fullName evidence="3">Ion_trans_2 domain-containing protein</fullName>
    </submittedName>
</protein>
<keyword evidence="2" id="KW-1185">Reference proteome</keyword>
<organism evidence="2 3">
    <name type="scientific">Panagrellus redivivus</name>
    <name type="common">Microworm</name>
    <dbReference type="NCBI Taxonomy" id="6233"/>
    <lineage>
        <taxon>Eukaryota</taxon>
        <taxon>Metazoa</taxon>
        <taxon>Ecdysozoa</taxon>
        <taxon>Nematoda</taxon>
        <taxon>Chromadorea</taxon>
        <taxon>Rhabditida</taxon>
        <taxon>Tylenchina</taxon>
        <taxon>Panagrolaimomorpha</taxon>
        <taxon>Panagrolaimoidea</taxon>
        <taxon>Panagrolaimidae</taxon>
        <taxon>Panagrellus</taxon>
    </lineage>
</organism>
<accession>A0A7E4VN44</accession>
<keyword evidence="1" id="KW-0472">Membrane</keyword>
<keyword evidence="1" id="KW-1133">Transmembrane helix</keyword>
<evidence type="ECO:0000256" key="1">
    <source>
        <dbReference type="SAM" id="Phobius"/>
    </source>
</evidence>
<proteinExistence type="predicted"/>
<feature type="transmembrane region" description="Helical" evidence="1">
    <location>
        <begin position="34"/>
        <end position="60"/>
    </location>
</feature>